<gene>
    <name evidence="9" type="ORF">CPB84DRAFT_1787584</name>
</gene>
<evidence type="ECO:0000256" key="6">
    <source>
        <dbReference type="ARBA" id="ARBA00023180"/>
    </source>
</evidence>
<dbReference type="AlphaFoldDB" id="A0A9P5NJ32"/>
<feature type="chain" id="PRO_5040330645" description="WSC domain-containing protein" evidence="7">
    <location>
        <begin position="24"/>
        <end position="306"/>
    </location>
</feature>
<evidence type="ECO:0000256" key="2">
    <source>
        <dbReference type="ARBA" id="ARBA00022692"/>
    </source>
</evidence>
<protein>
    <recommendedName>
        <fullName evidence="8">WSC domain-containing protein</fullName>
    </recommendedName>
</protein>
<keyword evidence="6" id="KW-0325">Glycoprotein</keyword>
<accession>A0A9P5NJ32</accession>
<dbReference type="InterPro" id="IPR051836">
    <property type="entry name" value="Kremen_rcpt"/>
</dbReference>
<dbReference type="SMART" id="SM00321">
    <property type="entry name" value="WSC"/>
    <property type="match status" value="1"/>
</dbReference>
<keyword evidence="2" id="KW-0812">Transmembrane</keyword>
<evidence type="ECO:0000313" key="10">
    <source>
        <dbReference type="Proteomes" id="UP000724874"/>
    </source>
</evidence>
<evidence type="ECO:0000313" key="9">
    <source>
        <dbReference type="EMBL" id="KAF8886436.1"/>
    </source>
</evidence>
<evidence type="ECO:0000259" key="8">
    <source>
        <dbReference type="PROSITE" id="PS51212"/>
    </source>
</evidence>
<keyword evidence="5" id="KW-0472">Membrane</keyword>
<keyword evidence="3 7" id="KW-0732">Signal</keyword>
<evidence type="ECO:0000256" key="1">
    <source>
        <dbReference type="ARBA" id="ARBA00004167"/>
    </source>
</evidence>
<dbReference type="OrthoDB" id="5985073at2759"/>
<sequence length="306" mass="32266">MFHRLLFFLSICSIATFFRTISAQQFPRLSANTSVLPPGWSGTPQCLAISLFSQLLFGPNFTDPTHLTIESCVQFCNAQGTRLAGLKGTECRCGNLYNAFESFESDPGECTIPGFGVACPGNPAEACGLAEGTPPLVNVFMNPASQFQCSDPIWPGGAPLTPSGSWRFSYFYNDSVSTTALPNRVLHSPGLPQVNLTVHACVTACESAGKFAYTLLLTPTPATTVCGNALQSNTHPITNCSLLPVPNFTGGATQGALIPCTGDSNEFCGGTNVISIFTLPGTGLVPVVPFDSALDDFCTENCVGHT</sequence>
<dbReference type="Pfam" id="PF01822">
    <property type="entry name" value="WSC"/>
    <property type="match status" value="1"/>
</dbReference>
<comment type="caution">
    <text evidence="9">The sequence shown here is derived from an EMBL/GenBank/DDBJ whole genome shotgun (WGS) entry which is preliminary data.</text>
</comment>
<evidence type="ECO:0000256" key="3">
    <source>
        <dbReference type="ARBA" id="ARBA00022729"/>
    </source>
</evidence>
<comment type="subcellular location">
    <subcellularLocation>
        <location evidence="1">Membrane</location>
        <topology evidence="1">Single-pass membrane protein</topology>
    </subcellularLocation>
</comment>
<reference evidence="9" key="1">
    <citation type="submission" date="2020-11" db="EMBL/GenBank/DDBJ databases">
        <authorList>
            <consortium name="DOE Joint Genome Institute"/>
            <person name="Ahrendt S."/>
            <person name="Riley R."/>
            <person name="Andreopoulos W."/>
            <person name="LaButti K."/>
            <person name="Pangilinan J."/>
            <person name="Ruiz-duenas F.J."/>
            <person name="Barrasa J.M."/>
            <person name="Sanchez-Garcia M."/>
            <person name="Camarero S."/>
            <person name="Miyauchi S."/>
            <person name="Serrano A."/>
            <person name="Linde D."/>
            <person name="Babiker R."/>
            <person name="Drula E."/>
            <person name="Ayuso-Fernandez I."/>
            <person name="Pacheco R."/>
            <person name="Padilla G."/>
            <person name="Ferreira P."/>
            <person name="Barriuso J."/>
            <person name="Kellner H."/>
            <person name="Castanera R."/>
            <person name="Alfaro M."/>
            <person name="Ramirez L."/>
            <person name="Pisabarro A.G."/>
            <person name="Kuo A."/>
            <person name="Tritt A."/>
            <person name="Lipzen A."/>
            <person name="He G."/>
            <person name="Yan M."/>
            <person name="Ng V."/>
            <person name="Cullen D."/>
            <person name="Martin F."/>
            <person name="Rosso M.-N."/>
            <person name="Henrissat B."/>
            <person name="Hibbett D."/>
            <person name="Martinez A.T."/>
            <person name="Grigoriev I.V."/>
        </authorList>
    </citation>
    <scope>NUCLEOTIDE SEQUENCE</scope>
    <source>
        <strain evidence="9">AH 44721</strain>
    </source>
</reference>
<dbReference type="EMBL" id="JADNYJ010000096">
    <property type="protein sequence ID" value="KAF8886436.1"/>
    <property type="molecule type" value="Genomic_DNA"/>
</dbReference>
<keyword evidence="4" id="KW-1133">Transmembrane helix</keyword>
<dbReference type="InterPro" id="IPR002889">
    <property type="entry name" value="WSC_carb-bd"/>
</dbReference>
<name>A0A9P5NJ32_GYMJU</name>
<proteinExistence type="predicted"/>
<dbReference type="Proteomes" id="UP000724874">
    <property type="component" value="Unassembled WGS sequence"/>
</dbReference>
<keyword evidence="10" id="KW-1185">Reference proteome</keyword>
<evidence type="ECO:0000256" key="7">
    <source>
        <dbReference type="SAM" id="SignalP"/>
    </source>
</evidence>
<evidence type="ECO:0000256" key="5">
    <source>
        <dbReference type="ARBA" id="ARBA00023136"/>
    </source>
</evidence>
<dbReference type="PANTHER" id="PTHR24269">
    <property type="entry name" value="KREMEN PROTEIN"/>
    <property type="match status" value="1"/>
</dbReference>
<dbReference type="GO" id="GO:0005886">
    <property type="term" value="C:plasma membrane"/>
    <property type="evidence" value="ECO:0007669"/>
    <property type="project" value="TreeGrafter"/>
</dbReference>
<organism evidence="9 10">
    <name type="scientific">Gymnopilus junonius</name>
    <name type="common">Spectacular rustgill mushroom</name>
    <name type="synonym">Gymnopilus spectabilis subsp. junonius</name>
    <dbReference type="NCBI Taxonomy" id="109634"/>
    <lineage>
        <taxon>Eukaryota</taxon>
        <taxon>Fungi</taxon>
        <taxon>Dikarya</taxon>
        <taxon>Basidiomycota</taxon>
        <taxon>Agaricomycotina</taxon>
        <taxon>Agaricomycetes</taxon>
        <taxon>Agaricomycetidae</taxon>
        <taxon>Agaricales</taxon>
        <taxon>Agaricineae</taxon>
        <taxon>Hymenogastraceae</taxon>
        <taxon>Gymnopilus</taxon>
    </lineage>
</organism>
<dbReference type="PANTHER" id="PTHR24269:SF16">
    <property type="entry name" value="PROTEIN SLG1"/>
    <property type="match status" value="1"/>
</dbReference>
<evidence type="ECO:0000256" key="4">
    <source>
        <dbReference type="ARBA" id="ARBA00022989"/>
    </source>
</evidence>
<feature type="signal peptide" evidence="7">
    <location>
        <begin position="1"/>
        <end position="23"/>
    </location>
</feature>
<feature type="domain" description="WSC" evidence="8">
    <location>
        <begin position="40"/>
        <end position="143"/>
    </location>
</feature>
<dbReference type="PROSITE" id="PS51212">
    <property type="entry name" value="WSC"/>
    <property type="match status" value="1"/>
</dbReference>